<dbReference type="AlphaFoldDB" id="A0A1H4RAG3"/>
<keyword evidence="1" id="KW-0812">Transmembrane</keyword>
<reference evidence="2 3" key="1">
    <citation type="submission" date="2016-10" db="EMBL/GenBank/DDBJ databases">
        <authorList>
            <person name="de Groot N.N."/>
        </authorList>
    </citation>
    <scope>NUCLEOTIDE SEQUENCE [LARGE SCALE GENOMIC DNA]</scope>
    <source>
        <strain evidence="2 3">MAR_2009_71</strain>
    </source>
</reference>
<proteinExistence type="predicted"/>
<protein>
    <submittedName>
        <fullName evidence="2">Uncharacterized protein</fullName>
    </submittedName>
</protein>
<feature type="transmembrane region" description="Helical" evidence="1">
    <location>
        <begin position="19"/>
        <end position="41"/>
    </location>
</feature>
<accession>A0A1H4RAG3</accession>
<evidence type="ECO:0000256" key="1">
    <source>
        <dbReference type="SAM" id="Phobius"/>
    </source>
</evidence>
<organism evidence="2 3">
    <name type="scientific">Maribacter dokdonensis</name>
    <dbReference type="NCBI Taxonomy" id="320912"/>
    <lineage>
        <taxon>Bacteria</taxon>
        <taxon>Pseudomonadati</taxon>
        <taxon>Bacteroidota</taxon>
        <taxon>Flavobacteriia</taxon>
        <taxon>Flavobacteriales</taxon>
        <taxon>Flavobacteriaceae</taxon>
        <taxon>Maribacter</taxon>
    </lineage>
</organism>
<evidence type="ECO:0000313" key="2">
    <source>
        <dbReference type="EMBL" id="SEC28865.1"/>
    </source>
</evidence>
<sequence>MCNCVHIQLLWCIPKMSSILIILGVLIGIIGLIFLALYIAAYRRRPKFNNKGFTELEKRLLIELYGLFDSETQTKLKTQIEYFEPITKWRQYWEKSMSIELYGDNKNPLSDNFRYKRKDESKLATIRFKVADDQYYIEYDNYDGRIWGWKIRPNPKSIMKISAIKVTSKKINTDPNSFAQTSFKKKKIKSIPKFEGLLNELNNIKSINQVFHPIGQKFLKNYTKRIDSKLPDEYLQIIEKSEGVDFGYFNILGVSEIYMTGLDDGNYYHLAEFDDGVIAIKEEDNSGTIFYCHYSGLLDNLGTDFRAIMLDCAKSTTPQQNL</sequence>
<dbReference type="InterPro" id="IPR037883">
    <property type="entry name" value="Knr4/Smi1-like_sf"/>
</dbReference>
<dbReference type="SUPFAM" id="SSF160631">
    <property type="entry name" value="SMI1/KNR4-like"/>
    <property type="match status" value="1"/>
</dbReference>
<name>A0A1H4RAG3_9FLAO</name>
<dbReference type="Gene3D" id="3.40.1580.10">
    <property type="entry name" value="SMI1/KNR4-like"/>
    <property type="match status" value="1"/>
</dbReference>
<keyword evidence="1" id="KW-1133">Transmembrane helix</keyword>
<gene>
    <name evidence="2" type="ORF">SAMN05192540_2809</name>
</gene>
<keyword evidence="1" id="KW-0472">Membrane</keyword>
<evidence type="ECO:0000313" key="3">
    <source>
        <dbReference type="Proteomes" id="UP000183038"/>
    </source>
</evidence>
<dbReference type="EMBL" id="FNTB01000001">
    <property type="protein sequence ID" value="SEC28865.1"/>
    <property type="molecule type" value="Genomic_DNA"/>
</dbReference>
<dbReference type="Proteomes" id="UP000183038">
    <property type="component" value="Unassembled WGS sequence"/>
</dbReference>